<proteinExistence type="predicted"/>
<gene>
    <name evidence="1" type="ORF">DIATSA_LOCUS5726</name>
</gene>
<name>A0A9N9WCY4_9NEOP</name>
<dbReference type="EMBL" id="OU893349">
    <property type="protein sequence ID" value="CAG9787879.1"/>
    <property type="molecule type" value="Genomic_DNA"/>
</dbReference>
<dbReference type="Proteomes" id="UP001153714">
    <property type="component" value="Chromosome 18"/>
</dbReference>
<sequence>MSIDTGTNDDRCVAVLLKVIPITVPGPKGNANTYALLDEGATVSLIEENLAQKLAKGTSRPPSIRGVAASHRVNSVIIEVTIANKSFGNAYLVKLRTIRQLALDSRLVPVSVLYPHLRGLDARVKIGSKMR</sequence>
<keyword evidence="2" id="KW-1185">Reference proteome</keyword>
<protein>
    <submittedName>
        <fullName evidence="1">Uncharacterized protein</fullName>
    </submittedName>
</protein>
<evidence type="ECO:0000313" key="2">
    <source>
        <dbReference type="Proteomes" id="UP001153714"/>
    </source>
</evidence>
<dbReference type="InterPro" id="IPR021109">
    <property type="entry name" value="Peptidase_aspartic_dom_sf"/>
</dbReference>
<reference evidence="1" key="2">
    <citation type="submission" date="2022-10" db="EMBL/GenBank/DDBJ databases">
        <authorList>
            <consortium name="ENA_rothamsted_submissions"/>
            <consortium name="culmorum"/>
            <person name="King R."/>
        </authorList>
    </citation>
    <scope>NUCLEOTIDE SEQUENCE</scope>
</reference>
<accession>A0A9N9WCY4</accession>
<reference evidence="1" key="1">
    <citation type="submission" date="2021-12" db="EMBL/GenBank/DDBJ databases">
        <authorList>
            <person name="King R."/>
        </authorList>
    </citation>
    <scope>NUCLEOTIDE SEQUENCE</scope>
</reference>
<evidence type="ECO:0000313" key="1">
    <source>
        <dbReference type="EMBL" id="CAG9787879.1"/>
    </source>
</evidence>
<dbReference type="AlphaFoldDB" id="A0A9N9WCY4"/>
<dbReference type="Gene3D" id="2.40.70.10">
    <property type="entry name" value="Acid Proteases"/>
    <property type="match status" value="1"/>
</dbReference>
<dbReference type="OrthoDB" id="10055784at2759"/>
<organism evidence="1 2">
    <name type="scientific">Diatraea saccharalis</name>
    <name type="common">sugarcane borer</name>
    <dbReference type="NCBI Taxonomy" id="40085"/>
    <lineage>
        <taxon>Eukaryota</taxon>
        <taxon>Metazoa</taxon>
        <taxon>Ecdysozoa</taxon>
        <taxon>Arthropoda</taxon>
        <taxon>Hexapoda</taxon>
        <taxon>Insecta</taxon>
        <taxon>Pterygota</taxon>
        <taxon>Neoptera</taxon>
        <taxon>Endopterygota</taxon>
        <taxon>Lepidoptera</taxon>
        <taxon>Glossata</taxon>
        <taxon>Ditrysia</taxon>
        <taxon>Pyraloidea</taxon>
        <taxon>Crambidae</taxon>
        <taxon>Crambinae</taxon>
        <taxon>Diatraea</taxon>
    </lineage>
</organism>